<organism evidence="2 3">
    <name type="scientific">Pieris macdunnoughi</name>
    <dbReference type="NCBI Taxonomy" id="345717"/>
    <lineage>
        <taxon>Eukaryota</taxon>
        <taxon>Metazoa</taxon>
        <taxon>Ecdysozoa</taxon>
        <taxon>Arthropoda</taxon>
        <taxon>Hexapoda</taxon>
        <taxon>Insecta</taxon>
        <taxon>Pterygota</taxon>
        <taxon>Neoptera</taxon>
        <taxon>Endopterygota</taxon>
        <taxon>Lepidoptera</taxon>
        <taxon>Glossata</taxon>
        <taxon>Ditrysia</taxon>
        <taxon>Papilionoidea</taxon>
        <taxon>Pieridae</taxon>
        <taxon>Pierinae</taxon>
        <taxon>Pieris</taxon>
    </lineage>
</organism>
<feature type="compositionally biased region" description="Basic residues" evidence="1">
    <location>
        <begin position="213"/>
        <end position="227"/>
    </location>
</feature>
<evidence type="ECO:0000313" key="2">
    <source>
        <dbReference type="EMBL" id="CAF4891500.1"/>
    </source>
</evidence>
<keyword evidence="3" id="KW-1185">Reference proteome</keyword>
<reference evidence="2" key="1">
    <citation type="submission" date="2021-02" db="EMBL/GenBank/DDBJ databases">
        <authorList>
            <person name="Steward A R."/>
        </authorList>
    </citation>
    <scope>NUCLEOTIDE SEQUENCE</scope>
</reference>
<name>A0A821ULN9_9NEOP</name>
<dbReference type="PANTHER" id="PTHR33198">
    <property type="entry name" value="ANK_REP_REGION DOMAIN-CONTAINING PROTEIN-RELATED"/>
    <property type="match status" value="1"/>
</dbReference>
<evidence type="ECO:0008006" key="4">
    <source>
        <dbReference type="Google" id="ProtNLM"/>
    </source>
</evidence>
<dbReference type="AlphaFoldDB" id="A0A821ULN9"/>
<gene>
    <name evidence="2" type="ORF">PMACD_LOCUS10509</name>
</gene>
<dbReference type="Proteomes" id="UP000663880">
    <property type="component" value="Unassembled WGS sequence"/>
</dbReference>
<dbReference type="EMBL" id="CAJOBZ010000031">
    <property type="protein sequence ID" value="CAF4891500.1"/>
    <property type="molecule type" value="Genomic_DNA"/>
</dbReference>
<sequence>MSDKSTSCPLPPSNFSIDINASNMPLAWRNFKTSLGIYMIANDLGKESDKRKVAILLQTIGSDALQIFYSFNTEIDKITYKDLLAKFEDYFTPRVNISVERHKLFNRKQGPDEEIETYATDLKNLSIQCNFEGLADDIVKDIFSWNLNSSCSYIRERILIEKPSSFDAAVSLAKTLRNTRLEAKALSSHEVSVVSRQSRHSRLTKRGQESHRQRSHNRQRSQPSRKS</sequence>
<evidence type="ECO:0000313" key="3">
    <source>
        <dbReference type="Proteomes" id="UP000663880"/>
    </source>
</evidence>
<proteinExistence type="predicted"/>
<evidence type="ECO:0000256" key="1">
    <source>
        <dbReference type="SAM" id="MobiDB-lite"/>
    </source>
</evidence>
<feature type="region of interest" description="Disordered" evidence="1">
    <location>
        <begin position="192"/>
        <end position="227"/>
    </location>
</feature>
<dbReference type="PANTHER" id="PTHR33198:SF20">
    <property type="entry name" value="RETROTRANSPOSON GAG DOMAIN-CONTAINING PROTEIN"/>
    <property type="match status" value="1"/>
</dbReference>
<accession>A0A821ULN9</accession>
<dbReference type="OrthoDB" id="2286242at2759"/>
<protein>
    <recommendedName>
        <fullName evidence="4">Retrotransposon gag domain-containing protein</fullName>
    </recommendedName>
</protein>
<comment type="caution">
    <text evidence="2">The sequence shown here is derived from an EMBL/GenBank/DDBJ whole genome shotgun (WGS) entry which is preliminary data.</text>
</comment>